<name>A0A1I2C199_9BACT</name>
<sequence length="144" mass="16289">MRESKLKNVIAISIATSKFLIIVWLLLLFLAESYSFDDFISIMSIILPAFSVHASVIIRYTVMQRYKNQAEDREVKASFLYTTLAMLFFYTLAIIATLAYRHDVGPEAMENVKTSLGLIETVFGGYLGYAIANLFRIQAEIDLG</sequence>
<feature type="transmembrane region" description="Helical" evidence="1">
    <location>
        <begin position="79"/>
        <end position="100"/>
    </location>
</feature>
<reference evidence="2 3" key="1">
    <citation type="submission" date="2016-10" db="EMBL/GenBank/DDBJ databases">
        <authorList>
            <person name="de Groot N.N."/>
        </authorList>
    </citation>
    <scope>NUCLEOTIDE SEQUENCE [LARGE SCALE GENOMIC DNA]</scope>
    <source>
        <strain>GEY</strain>
        <strain evidence="3">DSM 9560</strain>
    </source>
</reference>
<dbReference type="STRING" id="1003.SAMN04488541_100432"/>
<organism evidence="2 3">
    <name type="scientific">Thermoflexibacter ruber</name>
    <dbReference type="NCBI Taxonomy" id="1003"/>
    <lineage>
        <taxon>Bacteria</taxon>
        <taxon>Pseudomonadati</taxon>
        <taxon>Bacteroidota</taxon>
        <taxon>Cytophagia</taxon>
        <taxon>Cytophagales</taxon>
        <taxon>Thermoflexibacteraceae</taxon>
        <taxon>Thermoflexibacter</taxon>
    </lineage>
</organism>
<evidence type="ECO:0000313" key="3">
    <source>
        <dbReference type="Proteomes" id="UP000199513"/>
    </source>
</evidence>
<proteinExistence type="predicted"/>
<keyword evidence="1" id="KW-0812">Transmembrane</keyword>
<keyword evidence="1" id="KW-0472">Membrane</keyword>
<dbReference type="EMBL" id="FONY01000004">
    <property type="protein sequence ID" value="SFE62117.1"/>
    <property type="molecule type" value="Genomic_DNA"/>
</dbReference>
<feature type="transmembrane region" description="Helical" evidence="1">
    <location>
        <begin position="39"/>
        <end position="58"/>
    </location>
</feature>
<feature type="transmembrane region" description="Helical" evidence="1">
    <location>
        <begin position="9"/>
        <end position="27"/>
    </location>
</feature>
<dbReference type="RefSeq" id="WP_091539808.1">
    <property type="nucleotide sequence ID" value="NZ_FONY01000004.1"/>
</dbReference>
<dbReference type="Proteomes" id="UP000199513">
    <property type="component" value="Unassembled WGS sequence"/>
</dbReference>
<protein>
    <submittedName>
        <fullName evidence="2">Uncharacterized protein</fullName>
    </submittedName>
</protein>
<feature type="transmembrane region" description="Helical" evidence="1">
    <location>
        <begin position="115"/>
        <end position="135"/>
    </location>
</feature>
<gene>
    <name evidence="2" type="ORF">SAMN04488541_100432</name>
</gene>
<evidence type="ECO:0000256" key="1">
    <source>
        <dbReference type="SAM" id="Phobius"/>
    </source>
</evidence>
<keyword evidence="1" id="KW-1133">Transmembrane helix</keyword>
<dbReference type="AlphaFoldDB" id="A0A1I2C199"/>
<keyword evidence="3" id="KW-1185">Reference proteome</keyword>
<evidence type="ECO:0000313" key="2">
    <source>
        <dbReference type="EMBL" id="SFE62117.1"/>
    </source>
</evidence>
<accession>A0A1I2C199</accession>